<dbReference type="EMBL" id="ANIZ01004600">
    <property type="protein sequence ID" value="ETI29986.1"/>
    <property type="molecule type" value="Genomic_DNA"/>
</dbReference>
<protein>
    <submittedName>
        <fullName evidence="2">Uncharacterized protein</fullName>
    </submittedName>
</protein>
<accession>V9DTM9</accession>
<evidence type="ECO:0000313" key="2">
    <source>
        <dbReference type="EMBL" id="ETI29986.1"/>
    </source>
</evidence>
<name>V9DTM9_PHYNI</name>
<dbReference type="HOGENOM" id="CLU_2202245_0_0_1"/>
<reference evidence="2 3" key="1">
    <citation type="submission" date="2013-11" db="EMBL/GenBank/DDBJ databases">
        <title>The Genome Sequence of Phytophthora parasitica P1569.</title>
        <authorList>
            <consortium name="The Broad Institute Genomics Platform"/>
            <person name="Russ C."/>
            <person name="Tyler B."/>
            <person name="Panabieres F."/>
            <person name="Shan W."/>
            <person name="Tripathy S."/>
            <person name="Grunwald N."/>
            <person name="Machado M."/>
            <person name="Johnson C.S."/>
            <person name="Arredondo F."/>
            <person name="Hong C."/>
            <person name="Coffey M."/>
            <person name="Young S.K."/>
            <person name="Zeng Q."/>
            <person name="Gargeya S."/>
            <person name="Fitzgerald M."/>
            <person name="Abouelleil A."/>
            <person name="Alvarado L."/>
            <person name="Chapman S.B."/>
            <person name="Gainer-Dewar J."/>
            <person name="Goldberg J."/>
            <person name="Griggs A."/>
            <person name="Gujja S."/>
            <person name="Hansen M."/>
            <person name="Howarth C."/>
            <person name="Imamovic A."/>
            <person name="Ireland A."/>
            <person name="Larimer J."/>
            <person name="McCowan C."/>
            <person name="Murphy C."/>
            <person name="Pearson M."/>
            <person name="Poon T.W."/>
            <person name="Priest M."/>
            <person name="Roberts A."/>
            <person name="Saif S."/>
            <person name="Shea T."/>
            <person name="Sykes S."/>
            <person name="Wortman J."/>
            <person name="Nusbaum C."/>
            <person name="Birren B."/>
        </authorList>
    </citation>
    <scope>NUCLEOTIDE SEQUENCE [LARGE SCALE GENOMIC DNA]</scope>
    <source>
        <strain evidence="2 3">P1569</strain>
    </source>
</reference>
<gene>
    <name evidence="2" type="ORF">F443_22900</name>
</gene>
<proteinExistence type="predicted"/>
<comment type="caution">
    <text evidence="2">The sequence shown here is derived from an EMBL/GenBank/DDBJ whole genome shotgun (WGS) entry which is preliminary data.</text>
</comment>
<dbReference type="Proteomes" id="UP000018721">
    <property type="component" value="Unassembled WGS sequence"/>
</dbReference>
<feature type="region of interest" description="Disordered" evidence="1">
    <location>
        <begin position="21"/>
        <end position="41"/>
    </location>
</feature>
<evidence type="ECO:0000313" key="3">
    <source>
        <dbReference type="Proteomes" id="UP000018721"/>
    </source>
</evidence>
<dbReference type="AlphaFoldDB" id="V9DTM9"/>
<sequence>MSTLGTISYINDPKIIDISNESGLSTSEKKSTPAQDLNSGSVLQLPATTDASIQHPGERSDPLCKFGNARFVVDCSDIELARDLRLLRRDISIQIDDSSKQDYGLVYS</sequence>
<keyword evidence="3" id="KW-1185">Reference proteome</keyword>
<organism evidence="2 3">
    <name type="scientific">Phytophthora nicotianae P1569</name>
    <dbReference type="NCBI Taxonomy" id="1317065"/>
    <lineage>
        <taxon>Eukaryota</taxon>
        <taxon>Sar</taxon>
        <taxon>Stramenopiles</taxon>
        <taxon>Oomycota</taxon>
        <taxon>Peronosporomycetes</taxon>
        <taxon>Peronosporales</taxon>
        <taxon>Peronosporaceae</taxon>
        <taxon>Phytophthora</taxon>
    </lineage>
</organism>
<evidence type="ECO:0000256" key="1">
    <source>
        <dbReference type="SAM" id="MobiDB-lite"/>
    </source>
</evidence>